<dbReference type="Proteomes" id="UP001194539">
    <property type="component" value="Unassembled WGS sequence"/>
</dbReference>
<evidence type="ECO:0000313" key="2">
    <source>
        <dbReference type="Proteomes" id="UP001194539"/>
    </source>
</evidence>
<name>A0ABS0PDQ8_9BRAD</name>
<comment type="caution">
    <text evidence="1">The sequence shown here is derived from an EMBL/GenBank/DDBJ whole genome shotgun (WGS) entry which is preliminary data.</text>
</comment>
<proteinExistence type="predicted"/>
<reference evidence="1 2" key="1">
    <citation type="submission" date="2020-07" db="EMBL/GenBank/DDBJ databases">
        <title>Bradyrhizobium diversity isolated from nodules of indigenous legumes of Western Australia.</title>
        <authorList>
            <person name="Klepa M.S."/>
        </authorList>
    </citation>
    <scope>NUCLEOTIDE SEQUENCE [LARGE SCALE GENOMIC DNA]</scope>
    <source>
        <strain evidence="1 2">CNPSo 4019</strain>
    </source>
</reference>
<evidence type="ECO:0000313" key="1">
    <source>
        <dbReference type="EMBL" id="MBH5391441.1"/>
    </source>
</evidence>
<organism evidence="1 2">
    <name type="scientific">Bradyrhizobium diversitatis</name>
    <dbReference type="NCBI Taxonomy" id="2755406"/>
    <lineage>
        <taxon>Bacteria</taxon>
        <taxon>Pseudomonadati</taxon>
        <taxon>Pseudomonadota</taxon>
        <taxon>Alphaproteobacteria</taxon>
        <taxon>Hyphomicrobiales</taxon>
        <taxon>Nitrobacteraceae</taxon>
        <taxon>Bradyrhizobium</taxon>
    </lineage>
</organism>
<gene>
    <name evidence="1" type="ORF">H1B27_34965</name>
</gene>
<sequence>MMMARLAKPGCTFEHDQLDLMIIDIVMPHCPPEHRGGGIASAARRG</sequence>
<evidence type="ECO:0008006" key="3">
    <source>
        <dbReference type="Google" id="ProtNLM"/>
    </source>
</evidence>
<accession>A0ABS0PDQ8</accession>
<protein>
    <recommendedName>
        <fullName evidence="3">Response regulatory domain-containing protein</fullName>
    </recommendedName>
</protein>
<keyword evidence="2" id="KW-1185">Reference proteome</keyword>
<dbReference type="EMBL" id="JACEGD010000047">
    <property type="protein sequence ID" value="MBH5391441.1"/>
    <property type="molecule type" value="Genomic_DNA"/>
</dbReference>